<dbReference type="PANTHER" id="PTHR42941">
    <property type="entry name" value="SLL1037 PROTEIN"/>
    <property type="match status" value="1"/>
</dbReference>
<gene>
    <name evidence="2" type="ORF">AW06_001898</name>
</gene>
<evidence type="ECO:0000313" key="2">
    <source>
        <dbReference type="EMBL" id="KFB76988.1"/>
    </source>
</evidence>
<dbReference type="Proteomes" id="UP000021315">
    <property type="component" value="Unassembled WGS sequence"/>
</dbReference>
<dbReference type="Pfam" id="PF16868">
    <property type="entry name" value="NMT1_3"/>
    <property type="match status" value="1"/>
</dbReference>
<sequence length="389" mass="43109">MPHDPLTLFFYFPASAMKKSLDSRLAGIKSLLVGISAAVLSMTAPAESIVTGGKTGTYYAIGTNLRDFVNPALEVKDSKGSWANVEDMSQTRGVTLAIVQSDVYSAFVRMRDASDVPQATRREYAQLLANLRVFMPLYQEEIHFLVRKDEPIEFIHQIRGKPIWMDMEKSGTYLTALNVYSKLFQERPNVVQPFINATATGDDEGTKRRRSALMALSDPAYYQAYPKIDVMVLVGGQPLGLLEKNVPANLKLLKFDPTQANSDKILQEYRKADIRKSSYPQLNIAGNDSPSLAVDSYLITANFADPQRNQFIKDFAGQFCEKFAVLRDRGHAKWRSLTWQPGSALPPLAAGWQYSDKVKERLASCSSGSAAKPGPGTCSPQDRFSGLCK</sequence>
<dbReference type="PANTHER" id="PTHR42941:SF1">
    <property type="entry name" value="SLL1037 PROTEIN"/>
    <property type="match status" value="1"/>
</dbReference>
<reference evidence="2" key="1">
    <citation type="submission" date="2014-02" db="EMBL/GenBank/DDBJ databases">
        <title>Expanding our view of genomic diversity in Candidatus Accumulibacter clades.</title>
        <authorList>
            <person name="Skennerton C.T."/>
            <person name="Barr J.J."/>
            <person name="Slater F.R."/>
            <person name="Bond P.L."/>
            <person name="Tyson G.W."/>
        </authorList>
    </citation>
    <scope>NUCLEOTIDE SEQUENCE [LARGE SCALE GENOMIC DNA]</scope>
</reference>
<keyword evidence="3" id="KW-1185">Reference proteome</keyword>
<dbReference type="Gene3D" id="3.40.190.10">
    <property type="entry name" value="Periplasmic binding protein-like II"/>
    <property type="match status" value="2"/>
</dbReference>
<dbReference type="EMBL" id="JDST02000039">
    <property type="protein sequence ID" value="KFB76988.1"/>
    <property type="molecule type" value="Genomic_DNA"/>
</dbReference>
<proteinExistence type="predicted"/>
<organism evidence="2 3">
    <name type="scientific">Candidatus Accumulibacter cognatus</name>
    <dbReference type="NCBI Taxonomy" id="2954383"/>
    <lineage>
        <taxon>Bacteria</taxon>
        <taxon>Pseudomonadati</taxon>
        <taxon>Pseudomonadota</taxon>
        <taxon>Betaproteobacteria</taxon>
        <taxon>Candidatus Accumulibacter</taxon>
    </lineage>
</organism>
<accession>A0A080M6W8</accession>
<name>A0A080M6W8_9PROT</name>
<comment type="caution">
    <text evidence="2">The sequence shown here is derived from an EMBL/GenBank/DDBJ whole genome shotgun (WGS) entry which is preliminary data.</text>
</comment>
<dbReference type="AlphaFoldDB" id="A0A080M6W8"/>
<feature type="region of interest" description="Disordered" evidence="1">
    <location>
        <begin position="366"/>
        <end position="389"/>
    </location>
</feature>
<protein>
    <submittedName>
        <fullName evidence="2">TRAP transporter solute receptor, TAXI family</fullName>
    </submittedName>
</protein>
<keyword evidence="2" id="KW-0675">Receptor</keyword>
<dbReference type="STRING" id="1453999.AW06_001898"/>
<dbReference type="InterPro" id="IPR011852">
    <property type="entry name" value="TRAP_TAXI"/>
</dbReference>
<evidence type="ECO:0000313" key="3">
    <source>
        <dbReference type="Proteomes" id="UP000021315"/>
    </source>
</evidence>
<dbReference type="SUPFAM" id="SSF53850">
    <property type="entry name" value="Periplasmic binding protein-like II"/>
    <property type="match status" value="1"/>
</dbReference>
<evidence type="ECO:0000256" key="1">
    <source>
        <dbReference type="SAM" id="MobiDB-lite"/>
    </source>
</evidence>